<comment type="caution">
    <text evidence="2">The sequence shown here is derived from an EMBL/GenBank/DDBJ whole genome shotgun (WGS) entry which is preliminary data.</text>
</comment>
<organism evidence="2 3">
    <name type="scientific">Cellulomonas carbonis T26</name>
    <dbReference type="NCBI Taxonomy" id="947969"/>
    <lineage>
        <taxon>Bacteria</taxon>
        <taxon>Bacillati</taxon>
        <taxon>Actinomycetota</taxon>
        <taxon>Actinomycetes</taxon>
        <taxon>Micrococcales</taxon>
        <taxon>Cellulomonadaceae</taxon>
        <taxon>Cellulomonas</taxon>
    </lineage>
</organism>
<accession>A0A0A0BRA2</accession>
<dbReference type="EMBL" id="AXCY01000085">
    <property type="protein sequence ID" value="KGM09629.1"/>
    <property type="molecule type" value="Genomic_DNA"/>
</dbReference>
<feature type="domain" description="N-acetyltransferase" evidence="1">
    <location>
        <begin position="129"/>
        <end position="262"/>
    </location>
</feature>
<keyword evidence="2" id="KW-0808">Transferase</keyword>
<reference evidence="2 3" key="1">
    <citation type="submission" date="2013-08" db="EMBL/GenBank/DDBJ databases">
        <title>Genome sequencing of Cellulomonas carbonis T26.</title>
        <authorList>
            <person name="Chen F."/>
            <person name="Li Y."/>
            <person name="Wang G."/>
        </authorList>
    </citation>
    <scope>NUCLEOTIDE SEQUENCE [LARGE SCALE GENOMIC DNA]</scope>
    <source>
        <strain evidence="2 3">T26</strain>
    </source>
</reference>
<reference evidence="2 3" key="2">
    <citation type="journal article" date="2015" name="Stand. Genomic Sci.">
        <title>Draft genome sequence of Cellulomonas carbonis T26(T) and comparative analysis of six Cellulomonas genomes.</title>
        <authorList>
            <person name="Zhuang W."/>
            <person name="Zhang S."/>
            <person name="Xia X."/>
            <person name="Wang G."/>
        </authorList>
    </citation>
    <scope>NUCLEOTIDE SEQUENCE [LARGE SCALE GENOMIC DNA]</scope>
    <source>
        <strain evidence="2 3">T26</strain>
    </source>
</reference>
<dbReference type="OrthoDB" id="5143160at2"/>
<dbReference type="RefSeq" id="WP_052426408.1">
    <property type="nucleotide sequence ID" value="NZ_AXCY01000085.1"/>
</dbReference>
<dbReference type="PROSITE" id="PS51186">
    <property type="entry name" value="GNAT"/>
    <property type="match status" value="1"/>
</dbReference>
<sequence>MSGSPLGPGPVVDLPGPWCTEPYLLGELGAGVVLGGFASDDALAVVVEQRGRDRGLVGLGAPAALAPLAAAVGHEPGLMVGVRFATLTRGAWDLLGCDDRAALGLADGASHWDWFWTDAPLVGTDRSRAERLPLTPGTTAAVAECLGRAHPTASTPPDDERLLGWWGARHDGRLVAVAGAVTLGPGLSPHVVSLGVDPDHRGRGLAGAVLAATVSDCLAVRPEVGEPMVSLGMYADNEPARRVYLRHGFRLRHEFASRRPVA</sequence>
<evidence type="ECO:0000259" key="1">
    <source>
        <dbReference type="PROSITE" id="PS51186"/>
    </source>
</evidence>
<dbReference type="CDD" id="cd04301">
    <property type="entry name" value="NAT_SF"/>
    <property type="match status" value="1"/>
</dbReference>
<name>A0A0A0BRA2_9CELL</name>
<dbReference type="InterPro" id="IPR016181">
    <property type="entry name" value="Acyl_CoA_acyltransferase"/>
</dbReference>
<keyword evidence="3" id="KW-1185">Reference proteome</keyword>
<dbReference type="Pfam" id="PF00583">
    <property type="entry name" value="Acetyltransf_1"/>
    <property type="match status" value="1"/>
</dbReference>
<proteinExistence type="predicted"/>
<evidence type="ECO:0000313" key="3">
    <source>
        <dbReference type="Proteomes" id="UP000029839"/>
    </source>
</evidence>
<protein>
    <submittedName>
        <fullName evidence="2">GCN5 family acetyltransferase</fullName>
    </submittedName>
</protein>
<dbReference type="Gene3D" id="3.40.630.30">
    <property type="match status" value="1"/>
</dbReference>
<dbReference type="Proteomes" id="UP000029839">
    <property type="component" value="Unassembled WGS sequence"/>
</dbReference>
<dbReference type="SUPFAM" id="SSF55729">
    <property type="entry name" value="Acyl-CoA N-acyltransferases (Nat)"/>
    <property type="match status" value="1"/>
</dbReference>
<gene>
    <name evidence="2" type="ORF">N868_01210</name>
</gene>
<dbReference type="InterPro" id="IPR000182">
    <property type="entry name" value="GNAT_dom"/>
</dbReference>
<dbReference type="AlphaFoldDB" id="A0A0A0BRA2"/>
<dbReference type="GO" id="GO:0016747">
    <property type="term" value="F:acyltransferase activity, transferring groups other than amino-acyl groups"/>
    <property type="evidence" value="ECO:0007669"/>
    <property type="project" value="InterPro"/>
</dbReference>
<evidence type="ECO:0000313" key="2">
    <source>
        <dbReference type="EMBL" id="KGM09629.1"/>
    </source>
</evidence>